<dbReference type="Proteomes" id="UP000593564">
    <property type="component" value="Unassembled WGS sequence"/>
</dbReference>
<sequence length="108" mass="12273">MLESKTLYFYWAVAHPLWEHHFQVQNIGWTLEFLIVLLERHLINAASNRNYSDASGLSLSRNEIRRMPGRGRGRGRRGRPGRQEVPVLEEIPAVQEGIGQANVAEPVG</sequence>
<feature type="region of interest" description="Disordered" evidence="1">
    <location>
        <begin position="62"/>
        <end position="86"/>
    </location>
</feature>
<comment type="caution">
    <text evidence="2">The sequence shown here is derived from an EMBL/GenBank/DDBJ whole genome shotgun (WGS) entry which is preliminary data.</text>
</comment>
<proteinExistence type="predicted"/>
<keyword evidence="3" id="KW-1185">Reference proteome</keyword>
<reference evidence="3" key="1">
    <citation type="journal article" date="2020" name="Nat. Commun.">
        <title>Genome assembly of wild tea tree DASZ reveals pedigree and selection history of tea varieties.</title>
        <authorList>
            <person name="Zhang W."/>
            <person name="Zhang Y."/>
            <person name="Qiu H."/>
            <person name="Guo Y."/>
            <person name="Wan H."/>
            <person name="Zhang X."/>
            <person name="Scossa F."/>
            <person name="Alseekh S."/>
            <person name="Zhang Q."/>
            <person name="Wang P."/>
            <person name="Xu L."/>
            <person name="Schmidt M.H."/>
            <person name="Jia X."/>
            <person name="Li D."/>
            <person name="Zhu A."/>
            <person name="Guo F."/>
            <person name="Chen W."/>
            <person name="Ni D."/>
            <person name="Usadel B."/>
            <person name="Fernie A.R."/>
            <person name="Wen W."/>
        </authorList>
    </citation>
    <scope>NUCLEOTIDE SEQUENCE [LARGE SCALE GENOMIC DNA]</scope>
    <source>
        <strain evidence="3">cv. G240</strain>
    </source>
</reference>
<evidence type="ECO:0000256" key="1">
    <source>
        <dbReference type="SAM" id="MobiDB-lite"/>
    </source>
</evidence>
<organism evidence="2 3">
    <name type="scientific">Camellia sinensis</name>
    <name type="common">Tea plant</name>
    <name type="synonym">Thea sinensis</name>
    <dbReference type="NCBI Taxonomy" id="4442"/>
    <lineage>
        <taxon>Eukaryota</taxon>
        <taxon>Viridiplantae</taxon>
        <taxon>Streptophyta</taxon>
        <taxon>Embryophyta</taxon>
        <taxon>Tracheophyta</taxon>
        <taxon>Spermatophyta</taxon>
        <taxon>Magnoliopsida</taxon>
        <taxon>eudicotyledons</taxon>
        <taxon>Gunneridae</taxon>
        <taxon>Pentapetalae</taxon>
        <taxon>asterids</taxon>
        <taxon>Ericales</taxon>
        <taxon>Theaceae</taxon>
        <taxon>Camellia</taxon>
    </lineage>
</organism>
<reference evidence="2 3" key="2">
    <citation type="submission" date="2020-07" db="EMBL/GenBank/DDBJ databases">
        <title>Genome assembly of wild tea tree DASZ reveals pedigree and selection history of tea varieties.</title>
        <authorList>
            <person name="Zhang W."/>
        </authorList>
    </citation>
    <scope>NUCLEOTIDE SEQUENCE [LARGE SCALE GENOMIC DNA]</scope>
    <source>
        <strain evidence="3">cv. G240</strain>
        <tissue evidence="2">Leaf</tissue>
    </source>
</reference>
<evidence type="ECO:0000313" key="2">
    <source>
        <dbReference type="EMBL" id="KAF5932909.1"/>
    </source>
</evidence>
<dbReference type="AlphaFoldDB" id="A0A7J7FX81"/>
<protein>
    <submittedName>
        <fullName evidence="2">Uncharacterized protein</fullName>
    </submittedName>
</protein>
<name>A0A7J7FX81_CAMSI</name>
<evidence type="ECO:0000313" key="3">
    <source>
        <dbReference type="Proteomes" id="UP000593564"/>
    </source>
</evidence>
<gene>
    <name evidence="2" type="ORF">HYC85_029080</name>
</gene>
<dbReference type="EMBL" id="JACBKZ010000014">
    <property type="protein sequence ID" value="KAF5932909.1"/>
    <property type="molecule type" value="Genomic_DNA"/>
</dbReference>
<accession>A0A7J7FX81</accession>
<feature type="compositionally biased region" description="Basic residues" evidence="1">
    <location>
        <begin position="67"/>
        <end position="80"/>
    </location>
</feature>